<dbReference type="AlphaFoldDB" id="A0A2T3G3H1"/>
<keyword evidence="1" id="KW-0472">Membrane</keyword>
<keyword evidence="1" id="KW-1133">Transmembrane helix</keyword>
<dbReference type="Proteomes" id="UP000241201">
    <property type="component" value="Unassembled WGS sequence"/>
</dbReference>
<proteinExistence type="predicted"/>
<evidence type="ECO:0000313" key="3">
    <source>
        <dbReference type="Proteomes" id="UP000241201"/>
    </source>
</evidence>
<protein>
    <submittedName>
        <fullName evidence="2">Uncharacterized protein</fullName>
    </submittedName>
</protein>
<organism evidence="2 3">
    <name type="scientific">Faecalibacillus faecis</name>
    <dbReference type="NCBI Taxonomy" id="1982628"/>
    <lineage>
        <taxon>Bacteria</taxon>
        <taxon>Bacillati</taxon>
        <taxon>Bacillota</taxon>
        <taxon>Erysipelotrichia</taxon>
        <taxon>Erysipelotrichales</taxon>
        <taxon>Coprobacillaceae</taxon>
        <taxon>Faecalibacillus</taxon>
    </lineage>
</organism>
<dbReference type="EMBL" id="PYLP01000001">
    <property type="protein sequence ID" value="PST42084.1"/>
    <property type="molecule type" value="Genomic_DNA"/>
</dbReference>
<gene>
    <name evidence="2" type="ORF">C7U55_00580</name>
</gene>
<evidence type="ECO:0000313" key="2">
    <source>
        <dbReference type="EMBL" id="PST42084.1"/>
    </source>
</evidence>
<reference evidence="3" key="1">
    <citation type="submission" date="2018-03" db="EMBL/GenBank/DDBJ databases">
        <title>Lachnoclostridium SNUG30370 gen.nov., sp.nov., isolated from human faeces.</title>
        <authorList>
            <person name="Seo B."/>
            <person name="Jeon K."/>
            <person name="Ko G."/>
        </authorList>
    </citation>
    <scope>NUCLEOTIDE SEQUENCE [LARGE SCALE GENOMIC DNA]</scope>
    <source>
        <strain evidence="3">SNUG30370</strain>
    </source>
</reference>
<comment type="caution">
    <text evidence="2">The sequence shown here is derived from an EMBL/GenBank/DDBJ whole genome shotgun (WGS) entry which is preliminary data.</text>
</comment>
<dbReference type="GeneID" id="77469599"/>
<keyword evidence="3" id="KW-1185">Reference proteome</keyword>
<dbReference type="RefSeq" id="WP_106986880.1">
    <property type="nucleotide sequence ID" value="NZ_DAWBWI010000204.1"/>
</dbReference>
<accession>A0A2T3G3H1</accession>
<keyword evidence="1" id="KW-0812">Transmembrane</keyword>
<feature type="transmembrane region" description="Helical" evidence="1">
    <location>
        <begin position="50"/>
        <end position="71"/>
    </location>
</feature>
<feature type="transmembrane region" description="Helical" evidence="1">
    <location>
        <begin position="77"/>
        <end position="95"/>
    </location>
</feature>
<evidence type="ECO:0000256" key="1">
    <source>
        <dbReference type="SAM" id="Phobius"/>
    </source>
</evidence>
<name>A0A2T3G3H1_9FIRM</name>
<sequence length="172" mass="20496">MLNHIIQELITKAIEKQTEKIITKKAQKKIQQEEVIFNKPHLFVSGYYQAYAFLFVCPILIIVLLLCIFIQFQVHHFDMVALCCILMIFLLYATYKRVHKMYLLAYWQSGLTFYDRKGNQLVQIPSSYLKNATSKTNKLIIPYHDETWIIEKNKNDNLKEVEEMLSYFKNDF</sequence>